<gene>
    <name evidence="2" type="ORF">PMEA_00028670</name>
</gene>
<sequence>MFTVTHQPAQEHNQPLLLVWPAFIVTMKHTFFRHCCSICLEPLKKKSEEISRLNSGLLKSKGMEPFENDGDLFEDSNATTVRSMNVIDAESFYLTTEWTLKVDNILNSYPTIPLPSKPNHSVNNHPSPPDTNSPNSPDRHSSPHVLTPIYIQPYQHSDFTFWFFHSTISQSKIHGRTGSNECTLIALLYSKLFYSSNVDIPVITSPLTQTWVYQIIVQRILLGHRIYDSITLNSPQTFGILRAL</sequence>
<evidence type="ECO:0000313" key="2">
    <source>
        <dbReference type="EMBL" id="CAH3042192.1"/>
    </source>
</evidence>
<accession>A0AAU9W2N4</accession>
<comment type="caution">
    <text evidence="2">The sequence shown here is derived from an EMBL/GenBank/DDBJ whole genome shotgun (WGS) entry which is preliminary data.</text>
</comment>
<reference evidence="2 3" key="1">
    <citation type="submission" date="2022-05" db="EMBL/GenBank/DDBJ databases">
        <authorList>
            <consortium name="Genoscope - CEA"/>
            <person name="William W."/>
        </authorList>
    </citation>
    <scope>NUCLEOTIDE SEQUENCE [LARGE SCALE GENOMIC DNA]</scope>
</reference>
<dbReference type="Proteomes" id="UP001159428">
    <property type="component" value="Unassembled WGS sequence"/>
</dbReference>
<protein>
    <submittedName>
        <fullName evidence="2">Uncharacterized protein</fullName>
    </submittedName>
</protein>
<feature type="region of interest" description="Disordered" evidence="1">
    <location>
        <begin position="116"/>
        <end position="142"/>
    </location>
</feature>
<proteinExistence type="predicted"/>
<dbReference type="AlphaFoldDB" id="A0AAU9W2N4"/>
<evidence type="ECO:0000256" key="1">
    <source>
        <dbReference type="SAM" id="MobiDB-lite"/>
    </source>
</evidence>
<name>A0AAU9W2N4_9CNID</name>
<keyword evidence="3" id="KW-1185">Reference proteome</keyword>
<organism evidence="2 3">
    <name type="scientific">Pocillopora meandrina</name>
    <dbReference type="NCBI Taxonomy" id="46732"/>
    <lineage>
        <taxon>Eukaryota</taxon>
        <taxon>Metazoa</taxon>
        <taxon>Cnidaria</taxon>
        <taxon>Anthozoa</taxon>
        <taxon>Hexacorallia</taxon>
        <taxon>Scleractinia</taxon>
        <taxon>Astrocoeniina</taxon>
        <taxon>Pocilloporidae</taxon>
        <taxon>Pocillopora</taxon>
    </lineage>
</organism>
<dbReference type="EMBL" id="CALNXJ010000006">
    <property type="protein sequence ID" value="CAH3042192.1"/>
    <property type="molecule type" value="Genomic_DNA"/>
</dbReference>
<evidence type="ECO:0000313" key="3">
    <source>
        <dbReference type="Proteomes" id="UP001159428"/>
    </source>
</evidence>